<feature type="region of interest" description="Disordered" evidence="1">
    <location>
        <begin position="1"/>
        <end position="36"/>
    </location>
</feature>
<keyword evidence="3" id="KW-1185">Reference proteome</keyword>
<organism evidence="2 3">
    <name type="scientific">Dipteronia sinensis</name>
    <dbReference type="NCBI Taxonomy" id="43782"/>
    <lineage>
        <taxon>Eukaryota</taxon>
        <taxon>Viridiplantae</taxon>
        <taxon>Streptophyta</taxon>
        <taxon>Embryophyta</taxon>
        <taxon>Tracheophyta</taxon>
        <taxon>Spermatophyta</taxon>
        <taxon>Magnoliopsida</taxon>
        <taxon>eudicotyledons</taxon>
        <taxon>Gunneridae</taxon>
        <taxon>Pentapetalae</taxon>
        <taxon>rosids</taxon>
        <taxon>malvids</taxon>
        <taxon>Sapindales</taxon>
        <taxon>Sapindaceae</taxon>
        <taxon>Hippocastanoideae</taxon>
        <taxon>Acereae</taxon>
        <taxon>Dipteronia</taxon>
    </lineage>
</organism>
<accession>A0AAD9ZQY9</accession>
<dbReference type="Proteomes" id="UP001281410">
    <property type="component" value="Unassembled WGS sequence"/>
</dbReference>
<evidence type="ECO:0000256" key="1">
    <source>
        <dbReference type="SAM" id="MobiDB-lite"/>
    </source>
</evidence>
<feature type="compositionally biased region" description="Polar residues" evidence="1">
    <location>
        <begin position="24"/>
        <end position="36"/>
    </location>
</feature>
<dbReference type="AlphaFoldDB" id="A0AAD9ZQY9"/>
<reference evidence="2" key="1">
    <citation type="journal article" date="2023" name="Plant J.">
        <title>Genome sequences and population genomics provide insights into the demographic history, inbreeding, and mutation load of two 'living fossil' tree species of Dipteronia.</title>
        <authorList>
            <person name="Feng Y."/>
            <person name="Comes H.P."/>
            <person name="Chen J."/>
            <person name="Zhu S."/>
            <person name="Lu R."/>
            <person name="Zhang X."/>
            <person name="Li P."/>
            <person name="Qiu J."/>
            <person name="Olsen K.M."/>
            <person name="Qiu Y."/>
        </authorList>
    </citation>
    <scope>NUCLEOTIDE SEQUENCE</scope>
    <source>
        <strain evidence="2">NBL</strain>
    </source>
</reference>
<protein>
    <submittedName>
        <fullName evidence="2">Uncharacterized protein</fullName>
    </submittedName>
</protein>
<comment type="caution">
    <text evidence="2">The sequence shown here is derived from an EMBL/GenBank/DDBJ whole genome shotgun (WGS) entry which is preliminary data.</text>
</comment>
<sequence>MASTRKDVDRIKGPWSPEEDEALQSPSSCTTGGKHNPLGETQQALLNLFIKFKCYEENTSIMTSKNLLIWQEDSIREAAKKLELVKQKRMKRKIKTMSNGDVGALNTWAVAKSWSSCPIAPEPSERKEMWEQKQCSDKREASCIIDLLDNTSVNKMKETQVGYESDDEDVFQAGGAAKGHLMIGRVWKKVGEQELQVIESGVRILV</sequence>
<proteinExistence type="predicted"/>
<name>A0AAD9ZQY9_9ROSI</name>
<feature type="compositionally biased region" description="Basic and acidic residues" evidence="1">
    <location>
        <begin position="1"/>
        <end position="12"/>
    </location>
</feature>
<dbReference type="EMBL" id="JANJYJ010000009">
    <property type="protein sequence ID" value="KAK3188929.1"/>
    <property type="molecule type" value="Genomic_DNA"/>
</dbReference>
<evidence type="ECO:0000313" key="3">
    <source>
        <dbReference type="Proteomes" id="UP001281410"/>
    </source>
</evidence>
<evidence type="ECO:0000313" key="2">
    <source>
        <dbReference type="EMBL" id="KAK3188929.1"/>
    </source>
</evidence>
<gene>
    <name evidence="2" type="ORF">Dsin_028490</name>
</gene>